<dbReference type="Proteomes" id="UP000827986">
    <property type="component" value="Unassembled WGS sequence"/>
</dbReference>
<evidence type="ECO:0000313" key="1">
    <source>
        <dbReference type="EMBL" id="KAH1169130.1"/>
    </source>
</evidence>
<accession>A0A9D3WY64</accession>
<organism evidence="1 2">
    <name type="scientific">Mauremys mutica</name>
    <name type="common">yellowpond turtle</name>
    <dbReference type="NCBI Taxonomy" id="74926"/>
    <lineage>
        <taxon>Eukaryota</taxon>
        <taxon>Metazoa</taxon>
        <taxon>Chordata</taxon>
        <taxon>Craniata</taxon>
        <taxon>Vertebrata</taxon>
        <taxon>Euteleostomi</taxon>
        <taxon>Archelosauria</taxon>
        <taxon>Testudinata</taxon>
        <taxon>Testudines</taxon>
        <taxon>Cryptodira</taxon>
        <taxon>Durocryptodira</taxon>
        <taxon>Testudinoidea</taxon>
        <taxon>Geoemydidae</taxon>
        <taxon>Geoemydinae</taxon>
        <taxon>Mauremys</taxon>
    </lineage>
</organism>
<protein>
    <submittedName>
        <fullName evidence="1">Uncharacterized protein</fullName>
    </submittedName>
</protein>
<dbReference type="EMBL" id="JAHDVG010000485">
    <property type="protein sequence ID" value="KAH1169130.1"/>
    <property type="molecule type" value="Genomic_DNA"/>
</dbReference>
<comment type="caution">
    <text evidence="1">The sequence shown here is derived from an EMBL/GenBank/DDBJ whole genome shotgun (WGS) entry which is preliminary data.</text>
</comment>
<name>A0A9D3WY64_9SAUR</name>
<dbReference type="AlphaFoldDB" id="A0A9D3WY64"/>
<reference evidence="1" key="1">
    <citation type="submission" date="2021-09" db="EMBL/GenBank/DDBJ databases">
        <title>The genome of Mauremys mutica provides insights into the evolution of semi-aquatic lifestyle.</title>
        <authorList>
            <person name="Gong S."/>
            <person name="Gao Y."/>
        </authorList>
    </citation>
    <scope>NUCLEOTIDE SEQUENCE</scope>
    <source>
        <strain evidence="1">MM-2020</strain>
        <tissue evidence="1">Muscle</tissue>
    </source>
</reference>
<sequence>MAGPRARQWPRKGCWDRKRRVRNSTTCAAAKRAEQRPRDLDAILTPGGIAHRYFTTRSYSSLCAGQALPGPTKDGGSERAPA</sequence>
<keyword evidence="2" id="KW-1185">Reference proteome</keyword>
<gene>
    <name evidence="1" type="ORF">KIL84_013720</name>
</gene>
<proteinExistence type="predicted"/>
<evidence type="ECO:0000313" key="2">
    <source>
        <dbReference type="Proteomes" id="UP000827986"/>
    </source>
</evidence>